<feature type="compositionally biased region" description="Basic and acidic residues" evidence="1">
    <location>
        <begin position="103"/>
        <end position="114"/>
    </location>
</feature>
<sequence>MVNVGRAAKAVGTGTRLVVKYGPQAKIAWDNGGRKAAEATARRARSLTARRKAFTHAATVVDGAVLRIAPGGSTAYAVLSGDQPVAVYPPQEESLDTLLAHADLSRRELPREPGRPALRGRSRGD</sequence>
<comment type="caution">
    <text evidence="2">The sequence shown here is derived from an EMBL/GenBank/DDBJ whole genome shotgun (WGS) entry which is preliminary data.</text>
</comment>
<name>A0A927Q2N2_9ACTN</name>
<evidence type="ECO:0000256" key="1">
    <source>
        <dbReference type="SAM" id="MobiDB-lite"/>
    </source>
</evidence>
<protein>
    <submittedName>
        <fullName evidence="2">Uncharacterized protein</fullName>
    </submittedName>
</protein>
<evidence type="ECO:0000313" key="3">
    <source>
        <dbReference type="Proteomes" id="UP000616839"/>
    </source>
</evidence>
<proteinExistence type="predicted"/>
<feature type="region of interest" description="Disordered" evidence="1">
    <location>
        <begin position="102"/>
        <end position="125"/>
    </location>
</feature>
<dbReference type="Proteomes" id="UP000616839">
    <property type="component" value="Unassembled WGS sequence"/>
</dbReference>
<evidence type="ECO:0000313" key="2">
    <source>
        <dbReference type="EMBL" id="MBD8870554.1"/>
    </source>
</evidence>
<reference evidence="2" key="1">
    <citation type="submission" date="2020-09" db="EMBL/GenBank/DDBJ databases">
        <title>Nocardioides sp. strain MJB4 16S ribosomal RNA gene Genome sequencing and assembly.</title>
        <authorList>
            <person name="Kim I."/>
        </authorList>
    </citation>
    <scope>NUCLEOTIDE SEQUENCE</scope>
    <source>
        <strain evidence="2">MJB4</strain>
    </source>
</reference>
<dbReference type="EMBL" id="JACYXZ010000003">
    <property type="protein sequence ID" value="MBD8870554.1"/>
    <property type="molecule type" value="Genomic_DNA"/>
</dbReference>
<dbReference type="RefSeq" id="WP_192143840.1">
    <property type="nucleotide sequence ID" value="NZ_JACYXZ010000003.1"/>
</dbReference>
<accession>A0A927Q2N2</accession>
<dbReference type="AlphaFoldDB" id="A0A927Q2N2"/>
<organism evidence="2 3">
    <name type="scientific">Nocardioides donggukensis</name>
    <dbReference type="NCBI Taxonomy" id="2774019"/>
    <lineage>
        <taxon>Bacteria</taxon>
        <taxon>Bacillati</taxon>
        <taxon>Actinomycetota</taxon>
        <taxon>Actinomycetes</taxon>
        <taxon>Propionibacteriales</taxon>
        <taxon>Nocardioidaceae</taxon>
        <taxon>Nocardioides</taxon>
    </lineage>
</organism>
<gene>
    <name evidence="2" type="ORF">IE331_13040</name>
</gene>
<keyword evidence="3" id="KW-1185">Reference proteome</keyword>